<dbReference type="PANTHER" id="PTHR46173:SF1">
    <property type="entry name" value="CCA TRNA NUCLEOTIDYLTRANSFERASE 1, MITOCHONDRIAL"/>
    <property type="match status" value="1"/>
</dbReference>
<protein>
    <recommendedName>
        <fullName evidence="8">Poly A polymerase head domain-containing protein</fullName>
    </recommendedName>
</protein>
<evidence type="ECO:0000256" key="6">
    <source>
        <dbReference type="ARBA" id="ARBA00022842"/>
    </source>
</evidence>
<dbReference type="InterPro" id="IPR002646">
    <property type="entry name" value="PolA_pol_head_dom"/>
</dbReference>
<dbReference type="Proteomes" id="UP000612585">
    <property type="component" value="Unassembled WGS sequence"/>
</dbReference>
<dbReference type="Gene3D" id="3.30.460.10">
    <property type="entry name" value="Beta Polymerase, domain 2"/>
    <property type="match status" value="1"/>
</dbReference>
<evidence type="ECO:0000256" key="2">
    <source>
        <dbReference type="ARBA" id="ARBA00022679"/>
    </source>
</evidence>
<feature type="domain" description="Poly A polymerase head" evidence="8">
    <location>
        <begin position="33"/>
        <end position="155"/>
    </location>
</feature>
<dbReference type="SUPFAM" id="SSF81891">
    <property type="entry name" value="Poly A polymerase C-terminal region-like"/>
    <property type="match status" value="1"/>
</dbReference>
<dbReference type="GO" id="GO:0046872">
    <property type="term" value="F:metal ion binding"/>
    <property type="evidence" value="ECO:0007669"/>
    <property type="project" value="UniProtKB-KW"/>
</dbReference>
<dbReference type="RefSeq" id="WP_204007747.1">
    <property type="nucleotide sequence ID" value="NZ_BOPG01000076.1"/>
</dbReference>
<gene>
    <name evidence="9" type="ORF">Vau01_097400</name>
</gene>
<comment type="cofactor">
    <cofactor evidence="1">
        <name>Mg(2+)</name>
        <dbReference type="ChEBI" id="CHEBI:18420"/>
    </cofactor>
</comment>
<evidence type="ECO:0000313" key="10">
    <source>
        <dbReference type="Proteomes" id="UP000612585"/>
    </source>
</evidence>
<dbReference type="GO" id="GO:0000049">
    <property type="term" value="F:tRNA binding"/>
    <property type="evidence" value="ECO:0007669"/>
    <property type="project" value="TreeGrafter"/>
</dbReference>
<evidence type="ECO:0000259" key="8">
    <source>
        <dbReference type="Pfam" id="PF01743"/>
    </source>
</evidence>
<dbReference type="Pfam" id="PF01743">
    <property type="entry name" value="PolyA_pol"/>
    <property type="match status" value="1"/>
</dbReference>
<dbReference type="InterPro" id="IPR050264">
    <property type="entry name" value="Bact_CCA-adding_enz_type3_sf"/>
</dbReference>
<evidence type="ECO:0000256" key="4">
    <source>
        <dbReference type="ARBA" id="ARBA00022695"/>
    </source>
</evidence>
<keyword evidence="5" id="KW-0479">Metal-binding</keyword>
<dbReference type="Gene3D" id="1.10.3090.10">
    <property type="entry name" value="cca-adding enzyme, domain 2"/>
    <property type="match status" value="1"/>
</dbReference>
<keyword evidence="3" id="KW-0819">tRNA processing</keyword>
<dbReference type="GO" id="GO:0016779">
    <property type="term" value="F:nucleotidyltransferase activity"/>
    <property type="evidence" value="ECO:0007669"/>
    <property type="project" value="UniProtKB-KW"/>
</dbReference>
<proteinExistence type="inferred from homology"/>
<reference evidence="9" key="1">
    <citation type="submission" date="2021-01" db="EMBL/GenBank/DDBJ databases">
        <title>Whole genome shotgun sequence of Virgisporangium aurantiacum NBRC 16421.</title>
        <authorList>
            <person name="Komaki H."/>
            <person name="Tamura T."/>
        </authorList>
    </citation>
    <scope>NUCLEOTIDE SEQUENCE</scope>
    <source>
        <strain evidence="9">NBRC 16421</strain>
    </source>
</reference>
<evidence type="ECO:0000256" key="1">
    <source>
        <dbReference type="ARBA" id="ARBA00001946"/>
    </source>
</evidence>
<sequence length="248" mass="27009">MRAGVRLVFDHPVMSLADDLAEVYAAHGHRLALTGGATRDFLLGKRPHDFDFVSDADPADSERILTGWAGNATRSPNRFGVVSATVDGLKLQILTFRSPRDWCPDFDPARLYDDPLLNQLLCADVTINCATVVLPGRRYIDPLGAEADIAARILRPPIDPHVAIAGNPHTMVRYARFAAELGFDVDPDVKAAMRDLAGTIAPDFSWSVIVSLSRILTAPDPAAGITLLAETGLLDHFPEHWRARLAGR</sequence>
<dbReference type="PANTHER" id="PTHR46173">
    <property type="entry name" value="CCA TRNA NUCLEOTIDYLTRANSFERASE 1, MITOCHONDRIAL"/>
    <property type="match status" value="1"/>
</dbReference>
<keyword evidence="7" id="KW-0694">RNA-binding</keyword>
<organism evidence="9 10">
    <name type="scientific">Virgisporangium aurantiacum</name>
    <dbReference type="NCBI Taxonomy" id="175570"/>
    <lineage>
        <taxon>Bacteria</taxon>
        <taxon>Bacillati</taxon>
        <taxon>Actinomycetota</taxon>
        <taxon>Actinomycetes</taxon>
        <taxon>Micromonosporales</taxon>
        <taxon>Micromonosporaceae</taxon>
        <taxon>Virgisporangium</taxon>
    </lineage>
</organism>
<keyword evidence="2 7" id="KW-0808">Transferase</keyword>
<evidence type="ECO:0000256" key="3">
    <source>
        <dbReference type="ARBA" id="ARBA00022694"/>
    </source>
</evidence>
<dbReference type="GO" id="GO:0008033">
    <property type="term" value="P:tRNA processing"/>
    <property type="evidence" value="ECO:0007669"/>
    <property type="project" value="UniProtKB-KW"/>
</dbReference>
<evidence type="ECO:0000256" key="5">
    <source>
        <dbReference type="ARBA" id="ARBA00022723"/>
    </source>
</evidence>
<accession>A0A8J3ZDJ9</accession>
<dbReference type="AlphaFoldDB" id="A0A8J3ZDJ9"/>
<dbReference type="EMBL" id="BOPG01000076">
    <property type="protein sequence ID" value="GIJ62224.1"/>
    <property type="molecule type" value="Genomic_DNA"/>
</dbReference>
<name>A0A8J3ZDJ9_9ACTN</name>
<evidence type="ECO:0000313" key="9">
    <source>
        <dbReference type="EMBL" id="GIJ62224.1"/>
    </source>
</evidence>
<dbReference type="SUPFAM" id="SSF81301">
    <property type="entry name" value="Nucleotidyltransferase"/>
    <property type="match status" value="1"/>
</dbReference>
<comment type="caution">
    <text evidence="9">The sequence shown here is derived from an EMBL/GenBank/DDBJ whole genome shotgun (WGS) entry which is preliminary data.</text>
</comment>
<evidence type="ECO:0000256" key="7">
    <source>
        <dbReference type="RuleBase" id="RU003953"/>
    </source>
</evidence>
<keyword evidence="6" id="KW-0460">Magnesium</keyword>
<comment type="similarity">
    <text evidence="7">Belongs to the tRNA nucleotidyltransferase/poly(A) polymerase family.</text>
</comment>
<keyword evidence="10" id="KW-1185">Reference proteome</keyword>
<keyword evidence="4" id="KW-0548">Nucleotidyltransferase</keyword>
<dbReference type="InterPro" id="IPR043519">
    <property type="entry name" value="NT_sf"/>
</dbReference>